<dbReference type="Pfam" id="PF13399">
    <property type="entry name" value="LytR_C"/>
    <property type="match status" value="1"/>
</dbReference>
<proteinExistence type="predicted"/>
<evidence type="ECO:0000259" key="2">
    <source>
        <dbReference type="Pfam" id="PF13399"/>
    </source>
</evidence>
<evidence type="ECO:0000256" key="1">
    <source>
        <dbReference type="SAM" id="MobiDB-lite"/>
    </source>
</evidence>
<reference evidence="3 4" key="1">
    <citation type="submission" date="2020-07" db="EMBL/GenBank/DDBJ databases">
        <title>Sequencing the genomes of 1000 actinobacteria strains.</title>
        <authorList>
            <person name="Klenk H.-P."/>
        </authorList>
    </citation>
    <scope>NUCLEOTIDE SEQUENCE [LARGE SCALE GENOMIC DNA]</scope>
    <source>
        <strain evidence="3 4">DSM 104001</strain>
    </source>
</reference>
<keyword evidence="4" id="KW-1185">Reference proteome</keyword>
<dbReference type="AlphaFoldDB" id="A0A853CET9"/>
<sequence length="89" mass="8396">MDPTAATTGLTTVTYPPGMEAQAKAVADAVPGASVAASSAVDQVTLTLGSDGVRVPTAASSSAAPSSSSSSSASTTSAPKSFSSASCVN</sequence>
<evidence type="ECO:0000313" key="3">
    <source>
        <dbReference type="EMBL" id="NYJ06384.1"/>
    </source>
</evidence>
<comment type="caution">
    <text evidence="3">The sequence shown here is derived from an EMBL/GenBank/DDBJ whole genome shotgun (WGS) entry which is preliminary data.</text>
</comment>
<protein>
    <recommendedName>
        <fullName evidence="2">LytR/CpsA/Psr regulator C-terminal domain-containing protein</fullName>
    </recommendedName>
</protein>
<feature type="compositionally biased region" description="Low complexity" evidence="1">
    <location>
        <begin position="56"/>
        <end position="89"/>
    </location>
</feature>
<name>A0A853CET9_9ACTN</name>
<dbReference type="EMBL" id="JACBZT010000001">
    <property type="protein sequence ID" value="NYJ06384.1"/>
    <property type="molecule type" value="Genomic_DNA"/>
</dbReference>
<feature type="domain" description="LytR/CpsA/Psr regulator C-terminal" evidence="2">
    <location>
        <begin position="8"/>
        <end position="51"/>
    </location>
</feature>
<organism evidence="3 4">
    <name type="scientific">Petropleomorpha daqingensis</name>
    <dbReference type="NCBI Taxonomy" id="2026353"/>
    <lineage>
        <taxon>Bacteria</taxon>
        <taxon>Bacillati</taxon>
        <taxon>Actinomycetota</taxon>
        <taxon>Actinomycetes</taxon>
        <taxon>Geodermatophilales</taxon>
        <taxon>Geodermatophilaceae</taxon>
        <taxon>Petropleomorpha</taxon>
    </lineage>
</organism>
<dbReference type="InterPro" id="IPR027381">
    <property type="entry name" value="LytR/CpsA/Psr_C"/>
</dbReference>
<evidence type="ECO:0000313" key="4">
    <source>
        <dbReference type="Proteomes" id="UP000541969"/>
    </source>
</evidence>
<feature type="region of interest" description="Disordered" evidence="1">
    <location>
        <begin position="54"/>
        <end position="89"/>
    </location>
</feature>
<gene>
    <name evidence="3" type="ORF">GGQ55_002662</name>
</gene>
<accession>A0A853CET9</accession>
<dbReference type="Proteomes" id="UP000541969">
    <property type="component" value="Unassembled WGS sequence"/>
</dbReference>